<dbReference type="InterPro" id="IPR015943">
    <property type="entry name" value="WD40/YVTN_repeat-like_dom_sf"/>
</dbReference>
<dbReference type="InterPro" id="IPR050349">
    <property type="entry name" value="WD_LIS1/nudF_dynein_reg"/>
</dbReference>
<keyword evidence="4" id="KW-0812">Transmembrane</keyword>
<dbReference type="InterPro" id="IPR036322">
    <property type="entry name" value="WD40_repeat_dom_sf"/>
</dbReference>
<evidence type="ECO:0000256" key="3">
    <source>
        <dbReference type="PROSITE-ProRule" id="PRU00221"/>
    </source>
</evidence>
<keyword evidence="8" id="KW-1185">Reference proteome</keyword>
<keyword evidence="4" id="KW-0472">Membrane</keyword>
<evidence type="ECO:0008006" key="9">
    <source>
        <dbReference type="Google" id="ProtNLM"/>
    </source>
</evidence>
<evidence type="ECO:0000256" key="4">
    <source>
        <dbReference type="SAM" id="Phobius"/>
    </source>
</evidence>
<dbReference type="EMBL" id="CP128399">
    <property type="protein sequence ID" value="WJW66778.1"/>
    <property type="molecule type" value="Genomic_DNA"/>
</dbReference>
<dbReference type="Gene3D" id="2.130.10.10">
    <property type="entry name" value="YVTN repeat-like/Quinoprotein amine dehydrogenase"/>
    <property type="match status" value="2"/>
</dbReference>
<dbReference type="EMBL" id="JACATZ010000001">
    <property type="protein sequence ID" value="NWJ44897.1"/>
    <property type="molecule type" value="Genomic_DNA"/>
</dbReference>
<dbReference type="PANTHER" id="PTHR44129">
    <property type="entry name" value="WD REPEAT-CONTAINING PROTEIN POP1"/>
    <property type="match status" value="1"/>
</dbReference>
<feature type="transmembrane region" description="Helical" evidence="4">
    <location>
        <begin position="67"/>
        <end position="85"/>
    </location>
</feature>
<proteinExistence type="predicted"/>
<evidence type="ECO:0000313" key="5">
    <source>
        <dbReference type="EMBL" id="NWJ44897.1"/>
    </source>
</evidence>
<feature type="transmembrane region" description="Helical" evidence="4">
    <location>
        <begin position="6"/>
        <end position="26"/>
    </location>
</feature>
<keyword evidence="1 3" id="KW-0853">WD repeat</keyword>
<evidence type="ECO:0000313" key="6">
    <source>
        <dbReference type="EMBL" id="WJW66778.1"/>
    </source>
</evidence>
<reference evidence="6" key="2">
    <citation type="journal article" date="2024" name="Nature">
        <title>Anoxygenic phototroph of the Chloroflexota uses a type I reaction centre.</title>
        <authorList>
            <person name="Tsuji J.M."/>
            <person name="Shaw N.A."/>
            <person name="Nagashima S."/>
            <person name="Venkiteswaran J.J."/>
            <person name="Schiff S.L."/>
            <person name="Watanabe T."/>
            <person name="Fukui M."/>
            <person name="Hanada S."/>
            <person name="Tank M."/>
            <person name="Neufeld J.D."/>
        </authorList>
    </citation>
    <scope>NUCLEOTIDE SEQUENCE</scope>
    <source>
        <strain evidence="6">L227-S17</strain>
    </source>
</reference>
<evidence type="ECO:0000313" key="8">
    <source>
        <dbReference type="Proteomes" id="UP001431572"/>
    </source>
</evidence>
<gene>
    <name evidence="5" type="ORF">HXX08_03375</name>
    <name evidence="6" type="ORF">OZ401_000023</name>
</gene>
<dbReference type="PROSITE" id="PS50294">
    <property type="entry name" value="WD_REPEATS_REGION"/>
    <property type="match status" value="1"/>
</dbReference>
<keyword evidence="2" id="KW-0677">Repeat</keyword>
<feature type="transmembrane region" description="Helical" evidence="4">
    <location>
        <begin position="38"/>
        <end position="61"/>
    </location>
</feature>
<dbReference type="PROSITE" id="PS50082">
    <property type="entry name" value="WD_REPEATS_2"/>
    <property type="match status" value="2"/>
</dbReference>
<reference evidence="5 7" key="1">
    <citation type="submission" date="2020-06" db="EMBL/GenBank/DDBJ databases">
        <title>Anoxygenic phototrophic Chloroflexota member uses a Type I reaction center.</title>
        <authorList>
            <person name="Tsuji J.M."/>
            <person name="Shaw N.A."/>
            <person name="Nagashima S."/>
            <person name="Venkiteswaran J."/>
            <person name="Schiff S.L."/>
            <person name="Hanada S."/>
            <person name="Tank M."/>
            <person name="Neufeld J.D."/>
        </authorList>
    </citation>
    <scope>NUCLEOTIDE SEQUENCE [LARGE SCALE GENOMIC DNA]</scope>
    <source>
        <strain evidence="5">L227-S17</strain>
    </source>
</reference>
<keyword evidence="4" id="KW-1133">Transmembrane helix</keyword>
<dbReference type="Proteomes" id="UP001431572">
    <property type="component" value="Chromosome 1"/>
</dbReference>
<feature type="transmembrane region" description="Helical" evidence="4">
    <location>
        <begin position="123"/>
        <end position="146"/>
    </location>
</feature>
<accession>A0A8T7LVJ7</accession>
<evidence type="ECO:0000313" key="7">
    <source>
        <dbReference type="Proteomes" id="UP000521676"/>
    </source>
</evidence>
<name>A0A8T7LVJ7_9CHLR</name>
<feature type="repeat" description="WD" evidence="3">
    <location>
        <begin position="255"/>
        <end position="286"/>
    </location>
</feature>
<dbReference type="InterPro" id="IPR001680">
    <property type="entry name" value="WD40_rpt"/>
</dbReference>
<sequence>MEILQQWGYPITVILLTGWTSSSTRYRPFSRNNFLNTLSYIVLFLLLGICAFLINNLYFSLDTHIDFFIWWSATFIYFFPLWRIAQCLFARKPLPGYNPPVRALLFRAPDPDAQSLPLRDTPLMLHLGIIAITLSLIGVGLTGLGLHTCGWSDKLFGYSGCLVEINTNTSMYVLKFSPDSQLLAAGGLENGYLSLLSTKNGNTVRELKGHTDLIRTVAFSPDGKMLASGSRETVRLWQVSDGAPLKKLDMPAENVEFSPDGTLMAAGYYETGIKVWNVTDWQVVREFPKNGGFTFAPNGLLVFISSNQLQFWNTSNWTIEKSLPSINNSNLVISPDGKMFASSYQGNQWTDQYILVRRLSDGAQLYKLNSYPSNSNITTFSPDSRFLLFGVGSQTNNNFSLQLWDMSNGQLVREFGQARNSIDSLDFSRAGKISYSTLDRLSIWQLR</sequence>
<evidence type="ECO:0000256" key="1">
    <source>
        <dbReference type="ARBA" id="ARBA00022574"/>
    </source>
</evidence>
<organism evidence="5 7">
    <name type="scientific">Candidatus Chlorohelix allophototropha</name>
    <dbReference type="NCBI Taxonomy" id="3003348"/>
    <lineage>
        <taxon>Bacteria</taxon>
        <taxon>Bacillati</taxon>
        <taxon>Chloroflexota</taxon>
        <taxon>Chloroflexia</taxon>
        <taxon>Candidatus Chloroheliales</taxon>
        <taxon>Candidatus Chloroheliaceae</taxon>
        <taxon>Candidatus Chlorohelix</taxon>
    </lineage>
</organism>
<feature type="repeat" description="WD" evidence="3">
    <location>
        <begin position="207"/>
        <end position="247"/>
    </location>
</feature>
<dbReference type="SMART" id="SM00320">
    <property type="entry name" value="WD40"/>
    <property type="match status" value="5"/>
</dbReference>
<dbReference type="RefSeq" id="WP_341468672.1">
    <property type="nucleotide sequence ID" value="NZ_CP128399.1"/>
</dbReference>
<dbReference type="Proteomes" id="UP000521676">
    <property type="component" value="Unassembled WGS sequence"/>
</dbReference>
<dbReference type="Pfam" id="PF00400">
    <property type="entry name" value="WD40"/>
    <property type="match status" value="2"/>
</dbReference>
<protein>
    <recommendedName>
        <fullName evidence="9">WD40 repeat domain-containing protein</fullName>
    </recommendedName>
</protein>
<dbReference type="SUPFAM" id="SSF50978">
    <property type="entry name" value="WD40 repeat-like"/>
    <property type="match status" value="1"/>
</dbReference>
<dbReference type="AlphaFoldDB" id="A0A8T7LVJ7"/>
<evidence type="ECO:0000256" key="2">
    <source>
        <dbReference type="ARBA" id="ARBA00022737"/>
    </source>
</evidence>